<dbReference type="PANTHER" id="PTHR35007">
    <property type="entry name" value="INTEGRAL MEMBRANE PROTEIN-RELATED"/>
    <property type="match status" value="1"/>
</dbReference>
<evidence type="ECO:0000256" key="5">
    <source>
        <dbReference type="ARBA" id="ARBA00023136"/>
    </source>
</evidence>
<keyword evidence="9" id="KW-1185">Reference proteome</keyword>
<dbReference type="OrthoDB" id="5243064at2"/>
<dbReference type="STRING" id="909626.AQJ91_21815"/>
<evidence type="ECO:0000259" key="7">
    <source>
        <dbReference type="Pfam" id="PF00482"/>
    </source>
</evidence>
<keyword evidence="5 6" id="KW-0472">Membrane</keyword>
<evidence type="ECO:0000256" key="1">
    <source>
        <dbReference type="ARBA" id="ARBA00004651"/>
    </source>
</evidence>
<gene>
    <name evidence="8" type="ORF">AQJ91_21815</name>
</gene>
<dbReference type="Proteomes" id="UP000053260">
    <property type="component" value="Unassembled WGS sequence"/>
</dbReference>
<comment type="subcellular location">
    <subcellularLocation>
        <location evidence="1">Cell membrane</location>
        <topology evidence="1">Multi-pass membrane protein</topology>
    </subcellularLocation>
</comment>
<dbReference type="GO" id="GO:0005886">
    <property type="term" value="C:plasma membrane"/>
    <property type="evidence" value="ECO:0007669"/>
    <property type="project" value="UniProtKB-SubCell"/>
</dbReference>
<feature type="domain" description="Type II secretion system protein GspF" evidence="7">
    <location>
        <begin position="163"/>
        <end position="290"/>
    </location>
</feature>
<sequence>MITVLVLGALFGAALTALVYGLRPPRPALADVLAALNAPPPPSVSVPEAEGEEWATRLSRRFVPLVRALGFPTASLRADLAVCGQDVDRHLAGKATCAMAGLATPWLAVALIRLGAGMDSGWWVPVSGSLALAVVLFFAPDLTVRRDAAQRRREMRHTLSLVLDLTVIALAGGAGVQQALNHAVHAPAGWAAGKLRHALHVAQLTRTSPWTHLGDLGRQLAVSDLTELAATLNLAGAEGAKVRGSLAAKARAMRRRRISEADGAAQAATEQMSLPVVVLFAAFLLLIGYPALAHVLTAT</sequence>
<keyword evidence="2" id="KW-1003">Cell membrane</keyword>
<dbReference type="PANTHER" id="PTHR35007:SF1">
    <property type="entry name" value="PILUS ASSEMBLY PROTEIN"/>
    <property type="match status" value="1"/>
</dbReference>
<feature type="transmembrane region" description="Helical" evidence="6">
    <location>
        <begin position="122"/>
        <end position="140"/>
    </location>
</feature>
<evidence type="ECO:0000313" key="9">
    <source>
        <dbReference type="Proteomes" id="UP000053260"/>
    </source>
</evidence>
<protein>
    <submittedName>
        <fullName evidence="8">Type II secretion protein F</fullName>
    </submittedName>
</protein>
<feature type="transmembrane region" description="Helical" evidence="6">
    <location>
        <begin position="161"/>
        <end position="180"/>
    </location>
</feature>
<evidence type="ECO:0000256" key="2">
    <source>
        <dbReference type="ARBA" id="ARBA00022475"/>
    </source>
</evidence>
<dbReference type="InterPro" id="IPR018076">
    <property type="entry name" value="T2SS_GspF_dom"/>
</dbReference>
<comment type="caution">
    <text evidence="8">The sequence shown here is derived from an EMBL/GenBank/DDBJ whole genome shotgun (WGS) entry which is preliminary data.</text>
</comment>
<feature type="transmembrane region" description="Helical" evidence="6">
    <location>
        <begin position="276"/>
        <end position="296"/>
    </location>
</feature>
<dbReference type="AlphaFoldDB" id="A0A124IES0"/>
<name>A0A124IES0_9ACTN</name>
<evidence type="ECO:0000313" key="8">
    <source>
        <dbReference type="EMBL" id="KUO19175.1"/>
    </source>
</evidence>
<accession>A0A124IES0</accession>
<dbReference type="EMBL" id="LMXB01000055">
    <property type="protein sequence ID" value="KUO19175.1"/>
    <property type="molecule type" value="Genomic_DNA"/>
</dbReference>
<organism evidence="8 9">
    <name type="scientific">Streptomyces dysideae</name>
    <dbReference type="NCBI Taxonomy" id="909626"/>
    <lineage>
        <taxon>Bacteria</taxon>
        <taxon>Bacillati</taxon>
        <taxon>Actinomycetota</taxon>
        <taxon>Actinomycetes</taxon>
        <taxon>Kitasatosporales</taxon>
        <taxon>Streptomycetaceae</taxon>
        <taxon>Streptomyces</taxon>
    </lineage>
</organism>
<keyword evidence="4 6" id="KW-1133">Transmembrane helix</keyword>
<reference evidence="8 9" key="1">
    <citation type="submission" date="2015-10" db="EMBL/GenBank/DDBJ databases">
        <title>Draft genome sequence of Streptomyces sp. RV15, isolated from a marine sponge.</title>
        <authorList>
            <person name="Ruckert C."/>
            <person name="Abdelmohsen U.R."/>
            <person name="Winkler A."/>
            <person name="Hentschel U."/>
            <person name="Kalinowski J."/>
            <person name="Kampfer P."/>
            <person name="Glaeser S."/>
        </authorList>
    </citation>
    <scope>NUCLEOTIDE SEQUENCE [LARGE SCALE GENOMIC DNA]</scope>
    <source>
        <strain evidence="8 9">RV15</strain>
    </source>
</reference>
<dbReference type="Pfam" id="PF00482">
    <property type="entry name" value="T2SSF"/>
    <property type="match status" value="1"/>
</dbReference>
<evidence type="ECO:0000256" key="3">
    <source>
        <dbReference type="ARBA" id="ARBA00022692"/>
    </source>
</evidence>
<keyword evidence="3 6" id="KW-0812">Transmembrane</keyword>
<evidence type="ECO:0000256" key="4">
    <source>
        <dbReference type="ARBA" id="ARBA00022989"/>
    </source>
</evidence>
<proteinExistence type="predicted"/>
<evidence type="ECO:0000256" key="6">
    <source>
        <dbReference type="SAM" id="Phobius"/>
    </source>
</evidence>